<dbReference type="CDD" id="cd06986">
    <property type="entry name" value="cupin_MmsR-like_N"/>
    <property type="match status" value="1"/>
</dbReference>
<evidence type="ECO:0000313" key="3">
    <source>
        <dbReference type="EMBL" id="CAG7651554.1"/>
    </source>
</evidence>
<protein>
    <submittedName>
        <fullName evidence="3">Arabinose operon regulatory protein</fullName>
    </submittedName>
</protein>
<evidence type="ECO:0000256" key="1">
    <source>
        <dbReference type="ARBA" id="ARBA00023125"/>
    </source>
</evidence>
<dbReference type="AlphaFoldDB" id="A0A916K7S3"/>
<dbReference type="GO" id="GO:0043565">
    <property type="term" value="F:sequence-specific DNA binding"/>
    <property type="evidence" value="ECO:0007669"/>
    <property type="project" value="InterPro"/>
</dbReference>
<dbReference type="Pfam" id="PF12833">
    <property type="entry name" value="HTH_18"/>
    <property type="match status" value="1"/>
</dbReference>
<comment type="caution">
    <text evidence="3">The sequence shown here is derived from an EMBL/GenBank/DDBJ whole genome shotgun (WGS) entry which is preliminary data.</text>
</comment>
<evidence type="ECO:0000259" key="2">
    <source>
        <dbReference type="PROSITE" id="PS01124"/>
    </source>
</evidence>
<dbReference type="Proteomes" id="UP000693672">
    <property type="component" value="Unassembled WGS sequence"/>
</dbReference>
<name>A0A916K7S3_9BACL</name>
<dbReference type="InterPro" id="IPR018060">
    <property type="entry name" value="HTH_AraC"/>
</dbReference>
<evidence type="ECO:0000313" key="4">
    <source>
        <dbReference type="Proteomes" id="UP000693672"/>
    </source>
</evidence>
<organism evidence="3 4">
    <name type="scientific">Paenibacillus solanacearum</name>
    <dbReference type="NCBI Taxonomy" id="2048548"/>
    <lineage>
        <taxon>Bacteria</taxon>
        <taxon>Bacillati</taxon>
        <taxon>Bacillota</taxon>
        <taxon>Bacilli</taxon>
        <taxon>Bacillales</taxon>
        <taxon>Paenibacillaceae</taxon>
        <taxon>Paenibacillus</taxon>
    </lineage>
</organism>
<gene>
    <name evidence="3" type="primary">araC_14</name>
    <name evidence="3" type="ORF">PAESOLCIP111_06341</name>
</gene>
<dbReference type="EMBL" id="CAJVAS010000061">
    <property type="protein sequence ID" value="CAG7651554.1"/>
    <property type="molecule type" value="Genomic_DNA"/>
</dbReference>
<sequence length="280" mass="32100">MPRKGFRNAAHPLGSPIDLNFYYCGKEDCKPGHEWGPGIRDHYKFHYVHSGEGILKSGDTEYRLQRGQGFFTFPHAIAYYKADVSNPWTYSWVAFQGLQAESYLKRAHLSAARPVMDFDGNPWFETVFDQLLEARQSEKSGDLKYQSILYRFLSEVIDTTCKETEPRADGNFSELYVRKAIEYFEINFSHKVSIAELADYIGVDRKYLSALFKKKLNVSPQAFLLQFRMNKAGELMRNSGLTIADISRSVGYNDPLLFSKMFKKITGVSPKAYRKQASDA</sequence>
<feature type="domain" description="HTH araC/xylS-type" evidence="2">
    <location>
        <begin position="178"/>
        <end position="276"/>
    </location>
</feature>
<dbReference type="InterPro" id="IPR003313">
    <property type="entry name" value="AraC-bd"/>
</dbReference>
<dbReference type="PANTHER" id="PTHR43280">
    <property type="entry name" value="ARAC-FAMILY TRANSCRIPTIONAL REGULATOR"/>
    <property type="match status" value="1"/>
</dbReference>
<dbReference type="GO" id="GO:0003700">
    <property type="term" value="F:DNA-binding transcription factor activity"/>
    <property type="evidence" value="ECO:0007669"/>
    <property type="project" value="InterPro"/>
</dbReference>
<reference evidence="3" key="1">
    <citation type="submission" date="2021-06" db="EMBL/GenBank/DDBJ databases">
        <authorList>
            <person name="Criscuolo A."/>
        </authorList>
    </citation>
    <scope>NUCLEOTIDE SEQUENCE</scope>
    <source>
        <strain evidence="3">CIP111600</strain>
    </source>
</reference>
<dbReference type="RefSeq" id="WP_218095997.1">
    <property type="nucleotide sequence ID" value="NZ_CAJVAS010000061.1"/>
</dbReference>
<dbReference type="PANTHER" id="PTHR43280:SF2">
    <property type="entry name" value="HTH-TYPE TRANSCRIPTIONAL REGULATOR EXSA"/>
    <property type="match status" value="1"/>
</dbReference>
<keyword evidence="1" id="KW-0238">DNA-binding</keyword>
<dbReference type="PROSITE" id="PS01124">
    <property type="entry name" value="HTH_ARAC_FAMILY_2"/>
    <property type="match status" value="1"/>
</dbReference>
<dbReference type="Pfam" id="PF02311">
    <property type="entry name" value="AraC_binding"/>
    <property type="match status" value="1"/>
</dbReference>
<proteinExistence type="predicted"/>
<keyword evidence="4" id="KW-1185">Reference proteome</keyword>
<dbReference type="SMART" id="SM00342">
    <property type="entry name" value="HTH_ARAC"/>
    <property type="match status" value="1"/>
</dbReference>
<accession>A0A916K7S3</accession>